<evidence type="ECO:0000313" key="2">
    <source>
        <dbReference type="Proteomes" id="UP000198379"/>
    </source>
</evidence>
<dbReference type="Proteomes" id="UP000198379">
    <property type="component" value="Unassembled WGS sequence"/>
</dbReference>
<sequence>MYACSSGPTPSEKEIEKNISNIYLAKTTFEDIIGGTLGDFDNVDVKNVYVSQSAILDTMNINFSRNSIAAITYENLSSEERESYDYIGVDISQKNGEKNPFSFSTNTLEKMTATKKVAYQFAESIKNQSYQELEPIMKIGPDASQTAKAIEDHFSKNTTAAGTIINYYYHGAGEGEHQSKTYYSHLGTFVYANGMTQNFFVNIFEGASVIEGYNISAL</sequence>
<reference evidence="1 2" key="1">
    <citation type="submission" date="2017-06" db="EMBL/GenBank/DDBJ databases">
        <authorList>
            <person name="Kim H.J."/>
            <person name="Triplett B.A."/>
        </authorList>
    </citation>
    <scope>NUCLEOTIDE SEQUENCE [LARGE SCALE GENOMIC DNA]</scope>
    <source>
        <strain evidence="1 2">DSM 25597</strain>
    </source>
</reference>
<proteinExistence type="predicted"/>
<protein>
    <submittedName>
        <fullName evidence="1">Uncharacterized protein</fullName>
    </submittedName>
</protein>
<name>A0A239BZP6_9FLAO</name>
<gene>
    <name evidence="1" type="ORF">SAMN06265376_10744</name>
</gene>
<evidence type="ECO:0000313" key="1">
    <source>
        <dbReference type="EMBL" id="SNS13376.1"/>
    </source>
</evidence>
<keyword evidence="2" id="KW-1185">Reference proteome</keyword>
<dbReference type="AlphaFoldDB" id="A0A239BZP6"/>
<accession>A0A239BZP6</accession>
<dbReference type="EMBL" id="FZNY01000007">
    <property type="protein sequence ID" value="SNS13376.1"/>
    <property type="molecule type" value="Genomic_DNA"/>
</dbReference>
<organism evidence="1 2">
    <name type="scientific">Dokdonia pacifica</name>
    <dbReference type="NCBI Taxonomy" id="1627892"/>
    <lineage>
        <taxon>Bacteria</taxon>
        <taxon>Pseudomonadati</taxon>
        <taxon>Bacteroidota</taxon>
        <taxon>Flavobacteriia</taxon>
        <taxon>Flavobacteriales</taxon>
        <taxon>Flavobacteriaceae</taxon>
        <taxon>Dokdonia</taxon>
    </lineage>
</organism>